<dbReference type="InterPro" id="IPR035965">
    <property type="entry name" value="PAS-like_dom_sf"/>
</dbReference>
<dbReference type="Pfam" id="PF08448">
    <property type="entry name" value="PAS_4"/>
    <property type="match status" value="1"/>
</dbReference>
<protein>
    <recommendedName>
        <fullName evidence="2">histidine kinase</fullName>
        <ecNumber evidence="2">2.7.13.3</ecNumber>
    </recommendedName>
</protein>
<dbReference type="InterPro" id="IPR036890">
    <property type="entry name" value="HATPase_C_sf"/>
</dbReference>
<dbReference type="Proteomes" id="UP001596398">
    <property type="component" value="Unassembled WGS sequence"/>
</dbReference>
<dbReference type="PANTHER" id="PTHR42878">
    <property type="entry name" value="TWO-COMPONENT HISTIDINE KINASE"/>
    <property type="match status" value="1"/>
</dbReference>
<dbReference type="CDD" id="cd00130">
    <property type="entry name" value="PAS"/>
    <property type="match status" value="1"/>
</dbReference>
<dbReference type="Gene3D" id="3.30.450.20">
    <property type="entry name" value="PAS domain"/>
    <property type="match status" value="1"/>
</dbReference>
<comment type="caution">
    <text evidence="7">The sequence shown here is derived from an EMBL/GenBank/DDBJ whole genome shotgun (WGS) entry which is preliminary data.</text>
</comment>
<comment type="catalytic activity">
    <reaction evidence="1">
        <text>ATP + protein L-histidine = ADP + protein N-phospho-L-histidine.</text>
        <dbReference type="EC" id="2.7.13.3"/>
    </reaction>
</comment>
<gene>
    <name evidence="7" type="ORF">ACFQJ4_01280</name>
</gene>
<dbReference type="EC" id="2.7.13.3" evidence="2"/>
<evidence type="ECO:0000259" key="6">
    <source>
        <dbReference type="PROSITE" id="PS50112"/>
    </source>
</evidence>
<dbReference type="RefSeq" id="WP_276234930.1">
    <property type="nucleotide sequence ID" value="NZ_CP119802.1"/>
</dbReference>
<dbReference type="Gene3D" id="3.30.565.10">
    <property type="entry name" value="Histidine kinase-like ATPase, C-terminal domain"/>
    <property type="match status" value="1"/>
</dbReference>
<evidence type="ECO:0000256" key="2">
    <source>
        <dbReference type="ARBA" id="ARBA00012438"/>
    </source>
</evidence>
<dbReference type="NCBIfam" id="TIGR00229">
    <property type="entry name" value="sensory_box"/>
    <property type="match status" value="1"/>
</dbReference>
<feature type="domain" description="PAS" evidence="6">
    <location>
        <begin position="16"/>
        <end position="97"/>
    </location>
</feature>
<keyword evidence="4" id="KW-0418">Kinase</keyword>
<dbReference type="SUPFAM" id="SSF55785">
    <property type="entry name" value="PYP-like sensor domain (PAS domain)"/>
    <property type="match status" value="1"/>
</dbReference>
<dbReference type="InterPro" id="IPR013656">
    <property type="entry name" value="PAS_4"/>
</dbReference>
<dbReference type="GO" id="GO:0016020">
    <property type="term" value="C:membrane"/>
    <property type="evidence" value="ECO:0007669"/>
    <property type="project" value="UniProtKB-SubCell"/>
</dbReference>
<dbReference type="SUPFAM" id="SSF55874">
    <property type="entry name" value="ATPase domain of HSP90 chaperone/DNA topoisomerase II/histidine kinase"/>
    <property type="match status" value="1"/>
</dbReference>
<dbReference type="PANTHER" id="PTHR42878:SF14">
    <property type="entry name" value="OSMOLARITY TWO-COMPONENT SYSTEM PROTEIN SSK1"/>
    <property type="match status" value="1"/>
</dbReference>
<proteinExistence type="predicted"/>
<evidence type="ECO:0000256" key="4">
    <source>
        <dbReference type="ARBA" id="ARBA00022777"/>
    </source>
</evidence>
<sequence>MSTERRGGDGDDGNGVSDRFRSLFENIPAAAVEVVWDDGTYDVVEVNVAFEDAFGYDAPTVVGKPIADYVTPDDTDISDEIRRLREGELVRRTVERETATGPRTFEMSAIPIFGGERVLAVYSDVSEEQRRQRYQRVLTRVLRHTLRNEMNAISAHAETIAAQVDDPDLVESAETIHEAALDVAALDEKARIVETELEAAPGAGTTDVAKLVREVTNEVGREHGVAVEIALPETLPVQADSRLRHAVSNVMEDAADRGADRIRVAHDRDPERRRVDVRFVDDGEAVPEQVRAVITGETEPSQLAHSDGLALWIVKWVAEGRGGSVAFDDEALSLSLRSA</sequence>
<reference evidence="7 8" key="1">
    <citation type="journal article" date="2019" name="Int. J. Syst. Evol. Microbiol.">
        <title>The Global Catalogue of Microorganisms (GCM) 10K type strain sequencing project: providing services to taxonomists for standard genome sequencing and annotation.</title>
        <authorList>
            <consortium name="The Broad Institute Genomics Platform"/>
            <consortium name="The Broad Institute Genome Sequencing Center for Infectious Disease"/>
            <person name="Wu L."/>
            <person name="Ma J."/>
        </authorList>
    </citation>
    <scope>NUCLEOTIDE SEQUENCE [LARGE SCALE GENOMIC DNA]</scope>
    <source>
        <strain evidence="7 8">DT85</strain>
    </source>
</reference>
<organism evidence="7 8">
    <name type="scientific">Halosegnis marinus</name>
    <dbReference type="NCBI Taxonomy" id="3034023"/>
    <lineage>
        <taxon>Archaea</taxon>
        <taxon>Methanobacteriati</taxon>
        <taxon>Methanobacteriota</taxon>
        <taxon>Stenosarchaea group</taxon>
        <taxon>Halobacteria</taxon>
        <taxon>Halobacteriales</taxon>
        <taxon>Natronomonadaceae</taxon>
        <taxon>Halosegnis</taxon>
    </lineage>
</organism>
<evidence type="ECO:0000313" key="7">
    <source>
        <dbReference type="EMBL" id="MFC7233939.1"/>
    </source>
</evidence>
<dbReference type="PROSITE" id="PS50112">
    <property type="entry name" value="PAS"/>
    <property type="match status" value="1"/>
</dbReference>
<keyword evidence="3" id="KW-0808">Transferase</keyword>
<dbReference type="EMBL" id="JBHTAP010000001">
    <property type="protein sequence ID" value="MFC7233939.1"/>
    <property type="molecule type" value="Genomic_DNA"/>
</dbReference>
<dbReference type="SMART" id="SM00091">
    <property type="entry name" value="PAS"/>
    <property type="match status" value="1"/>
</dbReference>
<evidence type="ECO:0000256" key="3">
    <source>
        <dbReference type="ARBA" id="ARBA00022679"/>
    </source>
</evidence>
<name>A0ABD5ZK99_9EURY</name>
<evidence type="ECO:0000313" key="8">
    <source>
        <dbReference type="Proteomes" id="UP001596398"/>
    </source>
</evidence>
<keyword evidence="5" id="KW-0472">Membrane</keyword>
<dbReference type="GeneID" id="79265601"/>
<dbReference type="InterPro" id="IPR050351">
    <property type="entry name" value="BphY/WalK/GraS-like"/>
</dbReference>
<keyword evidence="8" id="KW-1185">Reference proteome</keyword>
<dbReference type="AlphaFoldDB" id="A0ABD5ZK99"/>
<dbReference type="InterPro" id="IPR000014">
    <property type="entry name" value="PAS"/>
</dbReference>
<dbReference type="GO" id="GO:0004673">
    <property type="term" value="F:protein histidine kinase activity"/>
    <property type="evidence" value="ECO:0007669"/>
    <property type="project" value="UniProtKB-EC"/>
</dbReference>
<accession>A0ABD5ZK99</accession>
<evidence type="ECO:0000256" key="1">
    <source>
        <dbReference type="ARBA" id="ARBA00000085"/>
    </source>
</evidence>
<evidence type="ECO:0000256" key="5">
    <source>
        <dbReference type="ARBA" id="ARBA00023136"/>
    </source>
</evidence>